<keyword evidence="3" id="KW-1185">Reference proteome</keyword>
<name>A0A2P5EHL3_TREOI</name>
<dbReference type="InParanoid" id="A0A2P5EHL3"/>
<reference evidence="3" key="1">
    <citation type="submission" date="2016-06" db="EMBL/GenBank/DDBJ databases">
        <title>Parallel loss of symbiosis genes in relatives of nitrogen-fixing non-legume Parasponia.</title>
        <authorList>
            <person name="Van Velzen R."/>
            <person name="Holmer R."/>
            <person name="Bu F."/>
            <person name="Rutten L."/>
            <person name="Van Zeijl A."/>
            <person name="Liu W."/>
            <person name="Santuari L."/>
            <person name="Cao Q."/>
            <person name="Sharma T."/>
            <person name="Shen D."/>
            <person name="Roswanjaya Y."/>
            <person name="Wardhani T."/>
            <person name="Kalhor M.S."/>
            <person name="Jansen J."/>
            <person name="Van den Hoogen J."/>
            <person name="Gungor B."/>
            <person name="Hartog M."/>
            <person name="Hontelez J."/>
            <person name="Verver J."/>
            <person name="Yang W.-C."/>
            <person name="Schijlen E."/>
            <person name="Repin R."/>
            <person name="Schilthuizen M."/>
            <person name="Schranz E."/>
            <person name="Heidstra R."/>
            <person name="Miyata K."/>
            <person name="Fedorova E."/>
            <person name="Kohlen W."/>
            <person name="Bisseling T."/>
            <person name="Smit S."/>
            <person name="Geurts R."/>
        </authorList>
    </citation>
    <scope>NUCLEOTIDE SEQUENCE [LARGE SCALE GENOMIC DNA]</scope>
    <source>
        <strain evidence="3">cv. RG33-2</strain>
    </source>
</reference>
<comment type="caution">
    <text evidence="2">The sequence shown here is derived from an EMBL/GenBank/DDBJ whole genome shotgun (WGS) entry which is preliminary data.</text>
</comment>
<evidence type="ECO:0000313" key="3">
    <source>
        <dbReference type="Proteomes" id="UP000237000"/>
    </source>
</evidence>
<gene>
    <name evidence="2" type="ORF">TorRG33x02_191350</name>
</gene>
<feature type="transmembrane region" description="Helical" evidence="1">
    <location>
        <begin position="88"/>
        <end position="107"/>
    </location>
</feature>
<protein>
    <submittedName>
        <fullName evidence="2">Uncharacterized protein</fullName>
    </submittedName>
</protein>
<sequence length="108" mass="11801">MKLSLKFDEIISLARETEQAWEQDLTLTRREPGTVQSVVGHHGVEHEIVTGVIVIPPLIELKALFHWAYIEISLFLAIMVRSRSGTEVGIFGTATVIVGHAVIIGVGG</sequence>
<dbReference type="AlphaFoldDB" id="A0A2P5EHL3"/>
<dbReference type="EMBL" id="JXTC01000153">
    <property type="protein sequence ID" value="PON85035.1"/>
    <property type="molecule type" value="Genomic_DNA"/>
</dbReference>
<keyword evidence="1" id="KW-0472">Membrane</keyword>
<evidence type="ECO:0000313" key="2">
    <source>
        <dbReference type="EMBL" id="PON85035.1"/>
    </source>
</evidence>
<evidence type="ECO:0000256" key="1">
    <source>
        <dbReference type="SAM" id="Phobius"/>
    </source>
</evidence>
<proteinExistence type="predicted"/>
<dbReference type="Proteomes" id="UP000237000">
    <property type="component" value="Unassembled WGS sequence"/>
</dbReference>
<keyword evidence="1" id="KW-1133">Transmembrane helix</keyword>
<accession>A0A2P5EHL3</accession>
<keyword evidence="1" id="KW-0812">Transmembrane</keyword>
<organism evidence="2 3">
    <name type="scientific">Trema orientale</name>
    <name type="common">Charcoal tree</name>
    <name type="synonym">Celtis orientalis</name>
    <dbReference type="NCBI Taxonomy" id="63057"/>
    <lineage>
        <taxon>Eukaryota</taxon>
        <taxon>Viridiplantae</taxon>
        <taxon>Streptophyta</taxon>
        <taxon>Embryophyta</taxon>
        <taxon>Tracheophyta</taxon>
        <taxon>Spermatophyta</taxon>
        <taxon>Magnoliopsida</taxon>
        <taxon>eudicotyledons</taxon>
        <taxon>Gunneridae</taxon>
        <taxon>Pentapetalae</taxon>
        <taxon>rosids</taxon>
        <taxon>fabids</taxon>
        <taxon>Rosales</taxon>
        <taxon>Cannabaceae</taxon>
        <taxon>Trema</taxon>
    </lineage>
</organism>